<dbReference type="EMBL" id="JXAK01000005">
    <property type="protein sequence ID" value="KIL41861.1"/>
    <property type="molecule type" value="Genomic_DNA"/>
</dbReference>
<keyword evidence="11 14" id="KW-1133">Transmembrane helix</keyword>
<dbReference type="SMART" id="SM00304">
    <property type="entry name" value="HAMP"/>
    <property type="match status" value="1"/>
</dbReference>
<feature type="domain" description="HAMP" evidence="16">
    <location>
        <begin position="321"/>
        <end position="374"/>
    </location>
</feature>
<dbReference type="Pfam" id="PF00672">
    <property type="entry name" value="HAMP"/>
    <property type="match status" value="1"/>
</dbReference>
<evidence type="ECO:0000313" key="18">
    <source>
        <dbReference type="Proteomes" id="UP000031967"/>
    </source>
</evidence>
<dbReference type="Pfam" id="PF02518">
    <property type="entry name" value="HATPase_c"/>
    <property type="match status" value="1"/>
</dbReference>
<dbReference type="CDD" id="cd06225">
    <property type="entry name" value="HAMP"/>
    <property type="match status" value="1"/>
</dbReference>
<keyword evidence="13 14" id="KW-0472">Membrane</keyword>
<dbReference type="InterPro" id="IPR010559">
    <property type="entry name" value="Sig_transdc_His_kin_internal"/>
</dbReference>
<dbReference type="RefSeq" id="WP_041046027.1">
    <property type="nucleotide sequence ID" value="NZ_JXAK01000005.1"/>
</dbReference>
<dbReference type="SUPFAM" id="SSF55874">
    <property type="entry name" value="ATPase domain of HSP90 chaperone/DNA topoisomerase II/histidine kinase"/>
    <property type="match status" value="1"/>
</dbReference>
<comment type="subcellular location">
    <subcellularLocation>
        <location evidence="2">Cell membrane</location>
        <topology evidence="2">Multi-pass membrane protein</topology>
    </subcellularLocation>
</comment>
<dbReference type="InterPro" id="IPR005467">
    <property type="entry name" value="His_kinase_dom"/>
</dbReference>
<keyword evidence="9" id="KW-0418">Kinase</keyword>
<dbReference type="EC" id="2.7.13.3" evidence="3"/>
<keyword evidence="4" id="KW-1003">Cell membrane</keyword>
<keyword evidence="12" id="KW-0902">Two-component regulatory system</keyword>
<evidence type="ECO:0000259" key="16">
    <source>
        <dbReference type="PROSITE" id="PS50885"/>
    </source>
</evidence>
<keyword evidence="7 14" id="KW-0812">Transmembrane</keyword>
<dbReference type="Proteomes" id="UP000031967">
    <property type="component" value="Unassembled WGS sequence"/>
</dbReference>
<evidence type="ECO:0000256" key="5">
    <source>
        <dbReference type="ARBA" id="ARBA00022553"/>
    </source>
</evidence>
<protein>
    <recommendedName>
        <fullName evidence="3">histidine kinase</fullName>
        <ecNumber evidence="3">2.7.13.3</ecNumber>
    </recommendedName>
</protein>
<feature type="transmembrane region" description="Helical" evidence="14">
    <location>
        <begin position="300"/>
        <end position="321"/>
    </location>
</feature>
<evidence type="ECO:0000256" key="8">
    <source>
        <dbReference type="ARBA" id="ARBA00022741"/>
    </source>
</evidence>
<name>A0ABR5ALE9_9BACL</name>
<dbReference type="SUPFAM" id="SSF158472">
    <property type="entry name" value="HAMP domain-like"/>
    <property type="match status" value="1"/>
</dbReference>
<dbReference type="Gene3D" id="6.10.340.10">
    <property type="match status" value="1"/>
</dbReference>
<dbReference type="InterPro" id="IPR003594">
    <property type="entry name" value="HATPase_dom"/>
</dbReference>
<evidence type="ECO:0000256" key="6">
    <source>
        <dbReference type="ARBA" id="ARBA00022679"/>
    </source>
</evidence>
<gene>
    <name evidence="17" type="ORF">SD70_04400</name>
</gene>
<evidence type="ECO:0000256" key="13">
    <source>
        <dbReference type="ARBA" id="ARBA00023136"/>
    </source>
</evidence>
<evidence type="ECO:0000256" key="11">
    <source>
        <dbReference type="ARBA" id="ARBA00022989"/>
    </source>
</evidence>
<evidence type="ECO:0000256" key="2">
    <source>
        <dbReference type="ARBA" id="ARBA00004651"/>
    </source>
</evidence>
<dbReference type="Pfam" id="PF06580">
    <property type="entry name" value="His_kinase"/>
    <property type="match status" value="1"/>
</dbReference>
<proteinExistence type="predicted"/>
<dbReference type="Gene3D" id="3.30.565.10">
    <property type="entry name" value="Histidine kinase-like ATPase, C-terminal domain"/>
    <property type="match status" value="1"/>
</dbReference>
<keyword evidence="10" id="KW-0067">ATP-binding</keyword>
<comment type="catalytic activity">
    <reaction evidence="1">
        <text>ATP + protein L-histidine = ADP + protein N-phospho-L-histidine.</text>
        <dbReference type="EC" id="2.7.13.3"/>
    </reaction>
</comment>
<reference evidence="17 18" key="1">
    <citation type="submission" date="2014-12" db="EMBL/GenBank/DDBJ databases">
        <title>Draft genome sequence of Paenibacillus kamchatkensis strain B-2647.</title>
        <authorList>
            <person name="Karlyshev A.V."/>
            <person name="Kudryashova E.B."/>
        </authorList>
    </citation>
    <scope>NUCLEOTIDE SEQUENCE [LARGE SCALE GENOMIC DNA]</scope>
    <source>
        <strain evidence="17 18">VKM B-2647</strain>
    </source>
</reference>
<evidence type="ECO:0000256" key="3">
    <source>
        <dbReference type="ARBA" id="ARBA00012438"/>
    </source>
</evidence>
<keyword evidence="5" id="KW-0597">Phosphoprotein</keyword>
<keyword evidence="18" id="KW-1185">Reference proteome</keyword>
<evidence type="ECO:0000256" key="1">
    <source>
        <dbReference type="ARBA" id="ARBA00000085"/>
    </source>
</evidence>
<feature type="domain" description="Histidine kinase" evidence="15">
    <location>
        <begin position="372"/>
        <end position="592"/>
    </location>
</feature>
<dbReference type="InterPro" id="IPR003660">
    <property type="entry name" value="HAMP_dom"/>
</dbReference>
<organism evidence="17 18">
    <name type="scientific">Gordoniibacillus kamchatkensis</name>
    <dbReference type="NCBI Taxonomy" id="1590651"/>
    <lineage>
        <taxon>Bacteria</taxon>
        <taxon>Bacillati</taxon>
        <taxon>Bacillota</taxon>
        <taxon>Bacilli</taxon>
        <taxon>Bacillales</taxon>
        <taxon>Paenibacillaceae</taxon>
        <taxon>Gordoniibacillus</taxon>
    </lineage>
</organism>
<keyword evidence="6" id="KW-0808">Transferase</keyword>
<keyword evidence="8" id="KW-0547">Nucleotide-binding</keyword>
<evidence type="ECO:0000313" key="17">
    <source>
        <dbReference type="EMBL" id="KIL41861.1"/>
    </source>
</evidence>
<sequence>MHAYSIRTRLIALLLIATTVPVLLSMGITYAYTKESLKNRSVRENANLLFQAKTNLVDYMNTLNENSFLIYKATQRQNSNPLLAILQTGADDYQSRGELYVGLQNISHAVKEVFQTRLYVEANKLVTLNVHDSTKRSIQPDNEVKFPPGVEAYVEASHPSSYYGMKEQFPYYPPETVISMHRQIYDVPSKKVLGSLSIDIKPDVIRTVCEQLVTPGREQVYLLDGQGKVVFATGPLPDDGALTKGLQQAMGGAKPESGSFDWGKAMHIFERVETPYMDWVLVKRIPDDFLYGSARELTGIQVGIAVVSLLVIVAATLFISVRITSPLKRLIGAITKIQSGNLDAKIEGIGSKDEIGVLAQRFQTMMETINNLILREYKLELANKTNELKALQAQINPHFLNNALQSIGTLALQHEAPRIYSLISSLAKMMRYSMTTEEAIVPLAKELEHVKAYLDLQRHRFEDRIRLVYELEEPALAVRVPKMIVQPIVENFFKHGFAPNRSEPGELIVRSFVRDGMLHLAALDNGPGIAPDRLPLLRAELSRSPNADEEEGIGLRNVLQRLRLYYGERASLQIDNREEGGTRVTLTIPAALQPFTPEGGVAE</sequence>
<evidence type="ECO:0000256" key="4">
    <source>
        <dbReference type="ARBA" id="ARBA00022475"/>
    </source>
</evidence>
<dbReference type="InterPro" id="IPR036890">
    <property type="entry name" value="HATPase_C_sf"/>
</dbReference>
<evidence type="ECO:0000256" key="10">
    <source>
        <dbReference type="ARBA" id="ARBA00022840"/>
    </source>
</evidence>
<evidence type="ECO:0000256" key="7">
    <source>
        <dbReference type="ARBA" id="ARBA00022692"/>
    </source>
</evidence>
<evidence type="ECO:0000259" key="15">
    <source>
        <dbReference type="PROSITE" id="PS50109"/>
    </source>
</evidence>
<evidence type="ECO:0000256" key="14">
    <source>
        <dbReference type="SAM" id="Phobius"/>
    </source>
</evidence>
<comment type="caution">
    <text evidence="17">The sequence shown here is derived from an EMBL/GenBank/DDBJ whole genome shotgun (WGS) entry which is preliminary data.</text>
</comment>
<dbReference type="PANTHER" id="PTHR34220">
    <property type="entry name" value="SENSOR HISTIDINE KINASE YPDA"/>
    <property type="match status" value="1"/>
</dbReference>
<accession>A0ABR5ALE9</accession>
<evidence type="ECO:0000256" key="12">
    <source>
        <dbReference type="ARBA" id="ARBA00023012"/>
    </source>
</evidence>
<dbReference type="PROSITE" id="PS50109">
    <property type="entry name" value="HIS_KIN"/>
    <property type="match status" value="1"/>
</dbReference>
<dbReference type="PANTHER" id="PTHR34220:SF11">
    <property type="entry name" value="SENSOR PROTEIN KINASE HPTS"/>
    <property type="match status" value="1"/>
</dbReference>
<dbReference type="InterPro" id="IPR050640">
    <property type="entry name" value="Bact_2-comp_sensor_kinase"/>
</dbReference>
<evidence type="ECO:0000256" key="9">
    <source>
        <dbReference type="ARBA" id="ARBA00022777"/>
    </source>
</evidence>
<dbReference type="PROSITE" id="PS50885">
    <property type="entry name" value="HAMP"/>
    <property type="match status" value="1"/>
</dbReference>